<protein>
    <submittedName>
        <fullName evidence="2">Uncharacterized protein</fullName>
    </submittedName>
</protein>
<dbReference type="EMBL" id="JACVVK020000349">
    <property type="protein sequence ID" value="KAK7477460.1"/>
    <property type="molecule type" value="Genomic_DNA"/>
</dbReference>
<evidence type="ECO:0000313" key="3">
    <source>
        <dbReference type="Proteomes" id="UP001519460"/>
    </source>
</evidence>
<proteinExistence type="predicted"/>
<gene>
    <name evidence="2" type="ORF">BaRGS_00031284</name>
</gene>
<evidence type="ECO:0000256" key="1">
    <source>
        <dbReference type="SAM" id="MobiDB-lite"/>
    </source>
</evidence>
<feature type="compositionally biased region" description="Polar residues" evidence="1">
    <location>
        <begin position="57"/>
        <end position="68"/>
    </location>
</feature>
<feature type="non-terminal residue" evidence="2">
    <location>
        <position position="68"/>
    </location>
</feature>
<accession>A0ABD0JS23</accession>
<organism evidence="2 3">
    <name type="scientific">Batillaria attramentaria</name>
    <dbReference type="NCBI Taxonomy" id="370345"/>
    <lineage>
        <taxon>Eukaryota</taxon>
        <taxon>Metazoa</taxon>
        <taxon>Spiralia</taxon>
        <taxon>Lophotrochozoa</taxon>
        <taxon>Mollusca</taxon>
        <taxon>Gastropoda</taxon>
        <taxon>Caenogastropoda</taxon>
        <taxon>Sorbeoconcha</taxon>
        <taxon>Cerithioidea</taxon>
        <taxon>Batillariidae</taxon>
        <taxon>Batillaria</taxon>
    </lineage>
</organism>
<keyword evidence="3" id="KW-1185">Reference proteome</keyword>
<sequence>MAQREEKVGYSPKTTRNAILQQTSNRPCSVSDKTARKIDATTAGLAPPRGPIYSGSLVRTETGQKPGE</sequence>
<evidence type="ECO:0000313" key="2">
    <source>
        <dbReference type="EMBL" id="KAK7477460.1"/>
    </source>
</evidence>
<comment type="caution">
    <text evidence="2">The sequence shown here is derived from an EMBL/GenBank/DDBJ whole genome shotgun (WGS) entry which is preliminary data.</text>
</comment>
<feature type="region of interest" description="Disordered" evidence="1">
    <location>
        <begin position="1"/>
        <end position="68"/>
    </location>
</feature>
<name>A0ABD0JS23_9CAEN</name>
<dbReference type="AlphaFoldDB" id="A0ABD0JS23"/>
<feature type="compositionally biased region" description="Polar residues" evidence="1">
    <location>
        <begin position="12"/>
        <end position="32"/>
    </location>
</feature>
<dbReference type="Proteomes" id="UP001519460">
    <property type="component" value="Unassembled WGS sequence"/>
</dbReference>
<reference evidence="2 3" key="1">
    <citation type="journal article" date="2023" name="Sci. Data">
        <title>Genome assembly of the Korean intertidal mud-creeper Batillaria attramentaria.</title>
        <authorList>
            <person name="Patra A.K."/>
            <person name="Ho P.T."/>
            <person name="Jun S."/>
            <person name="Lee S.J."/>
            <person name="Kim Y."/>
            <person name="Won Y.J."/>
        </authorList>
    </citation>
    <scope>NUCLEOTIDE SEQUENCE [LARGE SCALE GENOMIC DNA]</scope>
    <source>
        <strain evidence="2">Wonlab-2016</strain>
    </source>
</reference>